<evidence type="ECO:0000313" key="3">
    <source>
        <dbReference type="Proteomes" id="UP000189229"/>
    </source>
</evidence>
<comment type="caution">
    <text evidence="2">The sequence shown here is derived from an EMBL/GenBank/DDBJ whole genome shotgun (WGS) entry which is preliminary data.</text>
</comment>
<proteinExistence type="predicted"/>
<reference evidence="2 3" key="1">
    <citation type="submission" date="2017-02" db="EMBL/GenBank/DDBJ databases">
        <title>Complete genome sequences of Mycobacterium kansasii strains isolated from rhesus macaques.</title>
        <authorList>
            <person name="Panda A."/>
            <person name="Nagaraj S."/>
            <person name="Zhao X."/>
            <person name="Tettelin H."/>
            <person name="Detolla L.J."/>
        </authorList>
    </citation>
    <scope>NUCLEOTIDE SEQUENCE [LARGE SCALE GENOMIC DNA]</scope>
    <source>
        <strain evidence="2 3">11-3813</strain>
    </source>
</reference>
<keyword evidence="2" id="KW-0489">Methyltransferase</keyword>
<organism evidence="2 3">
    <name type="scientific">Mycobacterium kansasii</name>
    <dbReference type="NCBI Taxonomy" id="1768"/>
    <lineage>
        <taxon>Bacteria</taxon>
        <taxon>Bacillati</taxon>
        <taxon>Actinomycetota</taxon>
        <taxon>Actinomycetes</taxon>
        <taxon>Mycobacteriales</taxon>
        <taxon>Mycobacteriaceae</taxon>
        <taxon>Mycobacterium</taxon>
    </lineage>
</organism>
<accession>A0A1V3XGC4</accession>
<dbReference type="AlphaFoldDB" id="A0A1V3XGC4"/>
<sequence>MRGLGDPDAFPAGDLGVRLAARQLGLPNNDAHFPSEAPGGDPGGHMPHNICGPRSSTR</sequence>
<feature type="region of interest" description="Disordered" evidence="1">
    <location>
        <begin position="27"/>
        <end position="58"/>
    </location>
</feature>
<dbReference type="GO" id="GO:0032259">
    <property type="term" value="P:methylation"/>
    <property type="evidence" value="ECO:0007669"/>
    <property type="project" value="UniProtKB-KW"/>
</dbReference>
<dbReference type="GO" id="GO:0003908">
    <property type="term" value="F:methylated-DNA-[protein]-cysteine S-methyltransferase activity"/>
    <property type="evidence" value="ECO:0007669"/>
    <property type="project" value="UniProtKB-EC"/>
</dbReference>
<dbReference type="EC" id="2.1.1.63" evidence="2"/>
<protein>
    <submittedName>
        <fullName evidence="2">Ada regulatory alkA domain protein</fullName>
        <ecNumber evidence="2">2.1.1.63</ecNumber>
    </submittedName>
</protein>
<evidence type="ECO:0000313" key="2">
    <source>
        <dbReference type="EMBL" id="OOK78263.1"/>
    </source>
</evidence>
<evidence type="ECO:0000256" key="1">
    <source>
        <dbReference type="SAM" id="MobiDB-lite"/>
    </source>
</evidence>
<gene>
    <name evidence="2" type="primary">alkA</name>
    <name evidence="2" type="ORF">BZL30_2100</name>
</gene>
<name>A0A1V3XGC4_MYCKA</name>
<keyword evidence="2" id="KW-0808">Transferase</keyword>
<dbReference type="EMBL" id="MVBM01000002">
    <property type="protein sequence ID" value="OOK78263.1"/>
    <property type="molecule type" value="Genomic_DNA"/>
</dbReference>
<dbReference type="Proteomes" id="UP000189229">
    <property type="component" value="Unassembled WGS sequence"/>
</dbReference>